<accession>A0A0S6U8X1</accession>
<dbReference type="GO" id="GO:0043885">
    <property type="term" value="F:anaerobic carbon-monoxide dehydrogenase activity"/>
    <property type="evidence" value="ECO:0007669"/>
    <property type="project" value="UniProtKB-UniRule"/>
</dbReference>
<feature type="binding site" evidence="10">
    <location>
        <position position="273"/>
    </location>
    <ligand>
        <name>[Ni-4Fe-4S] cluster</name>
        <dbReference type="ChEBI" id="CHEBI:47739"/>
    </ligand>
</feature>
<feature type="binding site" evidence="10">
    <location>
        <position position="309"/>
    </location>
    <ligand>
        <name>[Ni-4Fe-4S] cluster</name>
        <dbReference type="ChEBI" id="CHEBI:47739"/>
    </ligand>
</feature>
<dbReference type="GO" id="GO:0004601">
    <property type="term" value="F:peroxidase activity"/>
    <property type="evidence" value="ECO:0007669"/>
    <property type="project" value="TreeGrafter"/>
</dbReference>
<feature type="binding site" evidence="10">
    <location>
        <position position="347"/>
    </location>
    <ligand>
        <name>[Ni-4Fe-4S] cluster</name>
        <dbReference type="ChEBI" id="CHEBI:47739"/>
    </ligand>
</feature>
<dbReference type="Pfam" id="PF03063">
    <property type="entry name" value="Prismane"/>
    <property type="match status" value="1"/>
</dbReference>
<evidence type="ECO:0000256" key="5">
    <source>
        <dbReference type="ARBA" id="ARBA00023002"/>
    </source>
</evidence>
<dbReference type="GO" id="GO:0016151">
    <property type="term" value="F:nickel cation binding"/>
    <property type="evidence" value="ECO:0007669"/>
    <property type="project" value="InterPro"/>
</dbReference>
<dbReference type="InterPro" id="IPR016101">
    <property type="entry name" value="CO_DH_a-bundle"/>
</dbReference>
<dbReference type="NCBIfam" id="TIGR01702">
    <property type="entry name" value="CO_DH_cata"/>
    <property type="match status" value="1"/>
</dbReference>
<dbReference type="PANTHER" id="PTHR30109">
    <property type="entry name" value="HYDROXYLAMINE REDUCTASE"/>
    <property type="match status" value="1"/>
</dbReference>
<dbReference type="InterPro" id="IPR004137">
    <property type="entry name" value="HCP/CODH"/>
</dbReference>
<keyword evidence="4 9" id="KW-0479">Metal-binding</keyword>
<dbReference type="InterPro" id="IPR010047">
    <property type="entry name" value="CODH"/>
</dbReference>
<dbReference type="AlphaFoldDB" id="A0A0S6U8X1"/>
<dbReference type="Gene3D" id="1.20.1270.30">
    <property type="match status" value="1"/>
</dbReference>
<keyword evidence="5 9" id="KW-0560">Oxidoreductase</keyword>
<evidence type="ECO:0000256" key="7">
    <source>
        <dbReference type="ARBA" id="ARBA00023014"/>
    </source>
</evidence>
<evidence type="ECO:0000256" key="10">
    <source>
        <dbReference type="PIRSR" id="PIRSR005023-1"/>
    </source>
</evidence>
<evidence type="ECO:0000256" key="9">
    <source>
        <dbReference type="PIRNR" id="PIRNR005023"/>
    </source>
</evidence>
<dbReference type="Gene3D" id="3.40.50.2030">
    <property type="match status" value="2"/>
</dbReference>
<feature type="binding site" evidence="10">
    <location>
        <position position="70"/>
    </location>
    <ligand>
        <name>[4Fe-4S] cluster</name>
        <dbReference type="ChEBI" id="CHEBI:49883"/>
        <label>2</label>
    </ligand>
</feature>
<evidence type="ECO:0000313" key="11">
    <source>
        <dbReference type="EMBL" id="GAF25157.1"/>
    </source>
</evidence>
<feature type="binding site" evidence="10">
    <location>
        <position position="62"/>
    </location>
    <ligand>
        <name>[4Fe-4S] cluster</name>
        <dbReference type="ChEBI" id="CHEBI:49883"/>
        <label>2</label>
    </ligand>
</feature>
<evidence type="ECO:0000256" key="1">
    <source>
        <dbReference type="ARBA" id="ARBA00001966"/>
    </source>
</evidence>
<dbReference type="PIRSF" id="PIRSF005023">
    <property type="entry name" value="CODH"/>
    <property type="match status" value="1"/>
</dbReference>
<dbReference type="GO" id="GO:0051539">
    <property type="term" value="F:4 iron, 4 sulfur cluster binding"/>
    <property type="evidence" value="ECO:0007669"/>
    <property type="project" value="UniProtKB-UniRule"/>
</dbReference>
<gene>
    <name evidence="11" type="ORF">MTY_0487</name>
</gene>
<evidence type="ECO:0000256" key="4">
    <source>
        <dbReference type="ARBA" id="ARBA00022723"/>
    </source>
</evidence>
<dbReference type="InterPro" id="IPR011254">
    <property type="entry name" value="Prismane-like_sf"/>
</dbReference>
<feature type="binding site" evidence="10">
    <location>
        <position position="81"/>
    </location>
    <ligand>
        <name>[4Fe-4S] cluster</name>
        <dbReference type="ChEBI" id="CHEBI:49883"/>
        <label>2</label>
    </ligand>
</feature>
<comment type="catalytic activity">
    <reaction evidence="8 9">
        <text>CO + 2 oxidized [2Fe-2S]-[ferredoxin] + H2O = 2 reduced [2Fe-2S]-[ferredoxin] + CO2 + 2 H(+)</text>
        <dbReference type="Rhea" id="RHEA:21040"/>
        <dbReference type="Rhea" id="RHEA-COMP:10000"/>
        <dbReference type="Rhea" id="RHEA-COMP:10001"/>
        <dbReference type="ChEBI" id="CHEBI:15377"/>
        <dbReference type="ChEBI" id="CHEBI:15378"/>
        <dbReference type="ChEBI" id="CHEBI:16526"/>
        <dbReference type="ChEBI" id="CHEBI:17245"/>
        <dbReference type="ChEBI" id="CHEBI:33737"/>
        <dbReference type="ChEBI" id="CHEBI:33738"/>
        <dbReference type="EC" id="1.2.7.4"/>
    </reaction>
</comment>
<feature type="binding site" evidence="10">
    <location>
        <position position="65"/>
    </location>
    <ligand>
        <name>[4Fe-4S] cluster</name>
        <dbReference type="ChEBI" id="CHEBI:49883"/>
        <label>2</label>
    </ligand>
</feature>
<feature type="binding site" evidence="10">
    <location>
        <position position="528"/>
    </location>
    <ligand>
        <name>[Ni-4Fe-4S] cluster</name>
        <dbReference type="ChEBI" id="CHEBI:47739"/>
    </ligand>
</feature>
<feature type="binding site" evidence="10">
    <location>
        <position position="53"/>
    </location>
    <ligand>
        <name>[4Fe-4S] cluster</name>
        <dbReference type="ChEBI" id="CHEBI:49883"/>
        <label>1</label>
        <note>ligand shared between dimeric partners</note>
    </ligand>
</feature>
<dbReference type="GO" id="GO:0006091">
    <property type="term" value="P:generation of precursor metabolites and energy"/>
    <property type="evidence" value="ECO:0007669"/>
    <property type="project" value="InterPro"/>
</dbReference>
<dbReference type="Proteomes" id="UP000063718">
    <property type="component" value="Unassembled WGS sequence"/>
</dbReference>
<protein>
    <recommendedName>
        <fullName evidence="9">Carbon monoxide dehydrogenase</fullName>
        <ecNumber evidence="9">1.2.7.4</ecNumber>
    </recommendedName>
</protein>
<reference evidence="11" key="1">
    <citation type="journal article" date="2014" name="Gene">
        <title>Genome-guided analysis of transformation efficiency and carbon dioxide assimilation by Moorella thermoacetica Y72.</title>
        <authorList>
            <person name="Tsukahara K."/>
            <person name="Kita A."/>
            <person name="Nakashimada Y."/>
            <person name="Hoshino T."/>
            <person name="Murakami K."/>
        </authorList>
    </citation>
    <scope>NUCLEOTIDE SEQUENCE [LARGE SCALE GENOMIC DNA]</scope>
    <source>
        <strain evidence="11">Y72</strain>
    </source>
</reference>
<dbReference type="SUPFAM" id="SSF56821">
    <property type="entry name" value="Prismane protein-like"/>
    <property type="match status" value="1"/>
</dbReference>
<feature type="binding site" evidence="10">
    <location>
        <position position="487"/>
    </location>
    <ligand>
        <name>[Ni-4Fe-4S] cluster</name>
        <dbReference type="ChEBI" id="CHEBI:47739"/>
    </ligand>
</feature>
<evidence type="ECO:0000256" key="2">
    <source>
        <dbReference type="ARBA" id="ARBA00022485"/>
    </source>
</evidence>
<comment type="cofactor">
    <cofactor evidence="1">
        <name>[4Fe-4S] cluster</name>
        <dbReference type="ChEBI" id="CHEBI:49883"/>
    </cofactor>
</comment>
<feature type="binding site" evidence="10">
    <location>
        <position position="457"/>
    </location>
    <ligand>
        <name>[Ni-4Fe-4S] cluster</name>
        <dbReference type="ChEBI" id="CHEBI:47739"/>
    </ligand>
</feature>
<name>A0A0S6U8X1_NEOTH</name>
<evidence type="ECO:0000256" key="8">
    <source>
        <dbReference type="ARBA" id="ARBA00048733"/>
    </source>
</evidence>
<keyword evidence="7 9" id="KW-0411">Iron-sulfur</keyword>
<dbReference type="GO" id="GO:0042542">
    <property type="term" value="P:response to hydrogen peroxide"/>
    <property type="evidence" value="ECO:0007669"/>
    <property type="project" value="TreeGrafter"/>
</dbReference>
<organism evidence="11">
    <name type="scientific">Moorella thermoacetica Y72</name>
    <dbReference type="NCBI Taxonomy" id="1325331"/>
    <lineage>
        <taxon>Bacteria</taxon>
        <taxon>Bacillati</taxon>
        <taxon>Bacillota</taxon>
        <taxon>Clostridia</taxon>
        <taxon>Neomoorellales</taxon>
        <taxon>Neomoorellaceae</taxon>
        <taxon>Neomoorella</taxon>
    </lineage>
</organism>
<dbReference type="GO" id="GO:0050418">
    <property type="term" value="F:hydroxylamine reductase activity"/>
    <property type="evidence" value="ECO:0007669"/>
    <property type="project" value="TreeGrafter"/>
</dbReference>
<keyword evidence="6 9" id="KW-0408">Iron</keyword>
<dbReference type="EMBL" id="DF238840">
    <property type="protein sequence ID" value="GAF25157.1"/>
    <property type="molecule type" value="Genomic_DNA"/>
</dbReference>
<keyword evidence="3 10" id="KW-0533">Nickel</keyword>
<keyword evidence="2 9" id="KW-0004">4Fe-4S</keyword>
<sequence length="655" mass="71193">MKYSYPILNAEMPGREDVLRLTPNPASKDLLEYLHQEGVETWLDRYEAQQPMCGYGLRGLCCRMCQWGPCRLDNKRQRGICGRDLSTVIMANLVRSLVAGLAAHGRHAHEVILTIMAAAEGKANLPLKGEERVLDVANRLGLTTDGRTIKEIAREVAEVLLEDLGRLTMTPIRILTAYAPRERIETWQTLGVLPRSGAYEIMETLHMTTLGGTSDWTSLTEQELRAALAYCYSTLFGSSLATEMLFGIPRPKVATVNYGILKEDHVNILIHGHSPVMVEKILEKIRTPEIQELARKAGAKGIVVGGMCCTGEELLARYGVPTVTNIMGQELALGTGAVDTVVVDMQCVIPGMKIVADCFGTQVITTCNSNRIPGAIHIPFDPENPEGLDEDALKVARLAVEAFAHRDRSKMHIPRETTEAMVGWSYEAIVDTFGGLKGLLELLREGKIKGIATVVGCNTPKVPYEFNHVTIVRRLIESDILVSTTGCCSHALLNAGLCSPAAASQAGPGLQEVCRSRGIPPVLAVGGCVDNTRTLRLFIDLAEEAGVAMPKMPFVFVGPEPGNEKTVGQGVTFLAHGISNVIGFPGPIPVPLPRPVAGAAPDEYDRGSNPVADFFAGDGLYEKVGARIYTEPYPKLAAQTIRMLIRRQRLALGWK</sequence>
<dbReference type="EC" id="1.2.7.4" evidence="9"/>
<evidence type="ECO:0000256" key="6">
    <source>
        <dbReference type="ARBA" id="ARBA00023004"/>
    </source>
</evidence>
<evidence type="ECO:0000256" key="3">
    <source>
        <dbReference type="ARBA" id="ARBA00022596"/>
    </source>
</evidence>
<dbReference type="InterPro" id="IPR016099">
    <property type="entry name" value="Prismane-like_a/b-sand"/>
</dbReference>
<feature type="binding site" evidence="10">
    <location>
        <position position="61"/>
    </location>
    <ligand>
        <name>[4Fe-4S] cluster</name>
        <dbReference type="ChEBI" id="CHEBI:49883"/>
        <label>1</label>
        <note>ligand shared between dimeric partners</note>
    </ligand>
</feature>
<proteinExistence type="predicted"/>
<dbReference type="PANTHER" id="PTHR30109:SF4">
    <property type="entry name" value="CARBON MONOXIDE DEHYDROGENASE"/>
    <property type="match status" value="1"/>
</dbReference>